<evidence type="ECO:0000256" key="2">
    <source>
        <dbReference type="ARBA" id="ARBA00023125"/>
    </source>
</evidence>
<proteinExistence type="predicted"/>
<sequence length="199" mass="22440">MARKRKANRDLPMTLITHDERLLKALAVAIVERPRATLKELAEAAGVSKATLHRFCGTRDNLVRMLEDHGEAVLNQVIETCDLERSEPLAALQRLVKEHLAHREMLVFLVFQYRPDYLDPDGEGARWQSYIAALDTFFLRGQQKGVFRIDITAAVFTELFLTLIYGLVDAERRGRAASANSAQTLEQMFLHGAANPARP</sequence>
<dbReference type="SUPFAM" id="SSF48498">
    <property type="entry name" value="Tetracyclin repressor-like, C-terminal domain"/>
    <property type="match status" value="1"/>
</dbReference>
<keyword evidence="2" id="KW-0238">DNA-binding</keyword>
<dbReference type="Gene3D" id="1.10.357.10">
    <property type="entry name" value="Tetracycline Repressor, domain 2"/>
    <property type="match status" value="1"/>
</dbReference>
<evidence type="ECO:0000256" key="1">
    <source>
        <dbReference type="ARBA" id="ARBA00023015"/>
    </source>
</evidence>
<dbReference type="FunFam" id="1.10.357.10:FF:000022">
    <property type="entry name" value="Transcriptional regulator NfxB"/>
    <property type="match status" value="1"/>
</dbReference>
<accession>A0A0P0HPC1</accession>
<reference evidence="4" key="1">
    <citation type="submission" date="2015-05" db="EMBL/GenBank/DDBJ databases">
        <title>Involvement of a hypothetical insertion sequence in multi-drug resistance induced via moxifloxacin exposure of Pseudomonas aeruginosa ATCC 9027.</title>
        <authorList>
            <person name="Pham H.V."/>
            <person name="Thai V.C."/>
            <person name="Nguyen T.T.H."/>
        </authorList>
    </citation>
    <scope>NUCLEOTIDE SEQUENCE</scope>
    <source>
        <strain evidence="4">ATCC 9027</strain>
    </source>
</reference>
<gene>
    <name evidence="4" type="primary">nfxB</name>
</gene>
<dbReference type="InterPro" id="IPR050109">
    <property type="entry name" value="HTH-type_TetR-like_transc_reg"/>
</dbReference>
<evidence type="ECO:0000256" key="3">
    <source>
        <dbReference type="ARBA" id="ARBA00023163"/>
    </source>
</evidence>
<dbReference type="PANTHER" id="PTHR30055">
    <property type="entry name" value="HTH-TYPE TRANSCRIPTIONAL REGULATOR RUTR"/>
    <property type="match status" value="1"/>
</dbReference>
<protein>
    <submittedName>
        <fullName evidence="4">NfxB</fullName>
    </submittedName>
</protein>
<keyword evidence="1" id="KW-0805">Transcription regulation</keyword>
<keyword evidence="3" id="KW-0804">Transcription</keyword>
<dbReference type="SUPFAM" id="SSF46689">
    <property type="entry name" value="Homeodomain-like"/>
    <property type="match status" value="1"/>
</dbReference>
<dbReference type="InterPro" id="IPR009057">
    <property type="entry name" value="Homeodomain-like_sf"/>
</dbReference>
<dbReference type="EMBL" id="KR673324">
    <property type="protein sequence ID" value="ALJ94041.1"/>
    <property type="molecule type" value="Genomic_DNA"/>
</dbReference>
<dbReference type="InterPro" id="IPR036271">
    <property type="entry name" value="Tet_transcr_reg_TetR-rel_C_sf"/>
</dbReference>
<evidence type="ECO:0000313" key="4">
    <source>
        <dbReference type="EMBL" id="ALJ94041.1"/>
    </source>
</evidence>
<dbReference type="GO" id="GO:0000976">
    <property type="term" value="F:transcription cis-regulatory region binding"/>
    <property type="evidence" value="ECO:0007669"/>
    <property type="project" value="TreeGrafter"/>
</dbReference>
<organism evidence="4">
    <name type="scientific">Pseudomonas aeruginosa</name>
    <dbReference type="NCBI Taxonomy" id="287"/>
    <lineage>
        <taxon>Bacteria</taxon>
        <taxon>Pseudomonadati</taxon>
        <taxon>Pseudomonadota</taxon>
        <taxon>Gammaproteobacteria</taxon>
        <taxon>Pseudomonadales</taxon>
        <taxon>Pseudomonadaceae</taxon>
        <taxon>Pseudomonas</taxon>
    </lineage>
</organism>
<dbReference type="GO" id="GO:0003700">
    <property type="term" value="F:DNA-binding transcription factor activity"/>
    <property type="evidence" value="ECO:0007669"/>
    <property type="project" value="TreeGrafter"/>
</dbReference>
<dbReference type="AlphaFoldDB" id="A0A0P0HPC1"/>
<name>A0A0P0HPC1_PSEAI</name>
<dbReference type="PROSITE" id="PS00356">
    <property type="entry name" value="HTH_LACI_1"/>
    <property type="match status" value="1"/>
</dbReference>
<dbReference type="PANTHER" id="PTHR30055:SF234">
    <property type="entry name" value="HTH-TYPE TRANSCRIPTIONAL REGULATOR BETI"/>
    <property type="match status" value="1"/>
</dbReference>